<evidence type="ECO:0000256" key="1">
    <source>
        <dbReference type="SAM" id="Phobius"/>
    </source>
</evidence>
<keyword evidence="4" id="KW-1185">Reference proteome</keyword>
<proteinExistence type="predicted"/>
<evidence type="ECO:0000313" key="3">
    <source>
        <dbReference type="EMBL" id="KAL0575253.1"/>
    </source>
</evidence>
<comment type="caution">
    <text evidence="3">The sequence shown here is derived from an EMBL/GenBank/DDBJ whole genome shotgun (WGS) entry which is preliminary data.</text>
</comment>
<keyword evidence="1" id="KW-1133">Transmembrane helix</keyword>
<feature type="domain" description="DUF6534" evidence="2">
    <location>
        <begin position="1"/>
        <end position="59"/>
    </location>
</feature>
<dbReference type="PANTHER" id="PTHR40465:SF1">
    <property type="entry name" value="DUF6534 DOMAIN-CONTAINING PROTEIN"/>
    <property type="match status" value="1"/>
</dbReference>
<keyword evidence="1" id="KW-0472">Membrane</keyword>
<organism evidence="3 4">
    <name type="scientific">Marasmius crinis-equi</name>
    <dbReference type="NCBI Taxonomy" id="585013"/>
    <lineage>
        <taxon>Eukaryota</taxon>
        <taxon>Fungi</taxon>
        <taxon>Dikarya</taxon>
        <taxon>Basidiomycota</taxon>
        <taxon>Agaricomycotina</taxon>
        <taxon>Agaricomycetes</taxon>
        <taxon>Agaricomycetidae</taxon>
        <taxon>Agaricales</taxon>
        <taxon>Marasmiineae</taxon>
        <taxon>Marasmiaceae</taxon>
        <taxon>Marasmius</taxon>
    </lineage>
</organism>
<keyword evidence="1" id="KW-0812">Transmembrane</keyword>
<dbReference type="InterPro" id="IPR045339">
    <property type="entry name" value="DUF6534"/>
</dbReference>
<dbReference type="Proteomes" id="UP001465976">
    <property type="component" value="Unassembled WGS sequence"/>
</dbReference>
<feature type="transmembrane region" description="Helical" evidence="1">
    <location>
        <begin position="12"/>
        <end position="30"/>
    </location>
</feature>
<dbReference type="EMBL" id="JBAHYK010000322">
    <property type="protein sequence ID" value="KAL0575253.1"/>
    <property type="molecule type" value="Genomic_DNA"/>
</dbReference>
<reference evidence="3 4" key="1">
    <citation type="submission" date="2024-02" db="EMBL/GenBank/DDBJ databases">
        <title>A draft genome for the cacao thread blight pathogen Marasmius crinis-equi.</title>
        <authorList>
            <person name="Cohen S.P."/>
            <person name="Baruah I.K."/>
            <person name="Amoako-Attah I."/>
            <person name="Bukari Y."/>
            <person name="Meinhardt L.W."/>
            <person name="Bailey B.A."/>
        </authorList>
    </citation>
    <scope>NUCLEOTIDE SEQUENCE [LARGE SCALE GENOMIC DNA]</scope>
    <source>
        <strain evidence="3 4">GH-76</strain>
    </source>
</reference>
<protein>
    <recommendedName>
        <fullName evidence="2">DUF6534 domain-containing protein</fullName>
    </recommendedName>
</protein>
<gene>
    <name evidence="3" type="ORF">V5O48_006718</name>
</gene>
<evidence type="ECO:0000259" key="2">
    <source>
        <dbReference type="Pfam" id="PF20152"/>
    </source>
</evidence>
<dbReference type="Pfam" id="PF20152">
    <property type="entry name" value="DUF6534"/>
    <property type="match status" value="1"/>
</dbReference>
<evidence type="ECO:0000313" key="4">
    <source>
        <dbReference type="Proteomes" id="UP001465976"/>
    </source>
</evidence>
<sequence length="128" mass="13775">MISKLVRVTVETNSLTAGIAIVALIVYLAVPKHTALVVPPTAMLGKLYTNCLIAVLNNRVPQVHSSGYGSNSATYGSSYTRSHLADTTPASPNTASHLVKVDVLQQVKRDEDVELDSIHHTKRVISRA</sequence>
<name>A0ABR3FIT0_9AGAR</name>
<accession>A0ABR3FIT0</accession>
<dbReference type="PANTHER" id="PTHR40465">
    <property type="entry name" value="CHROMOSOME 1, WHOLE GENOME SHOTGUN SEQUENCE"/>
    <property type="match status" value="1"/>
</dbReference>